<reference evidence="9" key="2">
    <citation type="submission" date="2021-08" db="EMBL/GenBank/DDBJ databases">
        <authorList>
            <person name="Gostincar C."/>
            <person name="Sun X."/>
            <person name="Song Z."/>
            <person name="Gunde-Cimerman N."/>
        </authorList>
    </citation>
    <scope>NUCLEOTIDE SEQUENCE</scope>
    <source>
        <strain evidence="9">EXF-8016</strain>
    </source>
</reference>
<reference evidence="9" key="1">
    <citation type="journal article" date="2021" name="J Fungi (Basel)">
        <title>Virulence traits and population genomics of the black yeast Aureobasidium melanogenum.</title>
        <authorList>
            <person name="Cernosa A."/>
            <person name="Sun X."/>
            <person name="Gostincar C."/>
            <person name="Fang C."/>
            <person name="Gunde-Cimerman N."/>
            <person name="Song Z."/>
        </authorList>
    </citation>
    <scope>NUCLEOTIDE SEQUENCE</scope>
    <source>
        <strain evidence="9">EXF-8016</strain>
    </source>
</reference>
<dbReference type="SUPFAM" id="SSF51445">
    <property type="entry name" value="(Trans)glycosidases"/>
    <property type="match status" value="1"/>
</dbReference>
<dbReference type="FunFam" id="3.20.20.80:FF:000135">
    <property type="entry name" value="Beta-galactosidase, putative, bgl35A"/>
    <property type="match status" value="1"/>
</dbReference>
<feature type="domain" description="FAD-binding" evidence="6">
    <location>
        <begin position="9"/>
        <end position="340"/>
    </location>
</feature>
<sequence>MDDTPTFRIAIIGAGITGLTTAIALRRLPNIDVQIYERATQLRELGQAIAINPNGLRTLEELGLHKVLSDEVGYRCPSGIPQTLRHWKTNEVVGREQHTEHVEEKHKMTRFYRPHLQETILDYLPREIIHLNKRVVDVKIQNEGVDVEFEDTTAIHADLLVGADGIRSAVRGFFVPDFELKWSGLIAYRSAFDDKLLDHVQDLPEDTTQWWSSRDGILGTKMGRGKYGIVAFHNANPSRDQHLLEKIHWDETTNTATLRDMFKDFHPVVRDIVGAAPHVRTYPNFCGGFLDTYEFGGRVVLVGDAAHSHGGALAANASLGIDDAYCLYLSLIERVSSDGRLTLGAEELQQSLRLYDSVRRPHCEKVLKVTHGMYAMTNERLWGGGEEETDEQLREKLRTRPYAEWIHEYDVETAFRASCEPVYGLPETMQSSRIPHLRQTANSKQLIVKDEPFLMLAGELQNSSFSSPEYMKDVWTKLKDMNINTVLGSVSWEQLELTEGNFDFTALDQVLLDARAHDLHVVLLWFGSFKNGLSTYTPPWVKQDPKRFPRMKLQSADGSLTTGDVLTIFGTEAQKADAQAFKTLMQHLKDFDEAHSTVIMVQVENEAGCLGDSRDRSELAEAAFASPLPDEFCDFLGRDWSGFTDAFRRNLEGLRQCELLRDITWKDLPGDSKRIDESFMAYHYAKYLDQVAAVGKSIYPLPLYTNVWQNVIDSDTDPDTPPIAGGGLEPGDYPSGGGVVDVLDVWQAFAPSLDFIAPDIYLNDYATSCRLYRHNKQPLFIPEQRRDEYGALRIWTALGSHACIGTSPFGCETVDSMKSPFRKHYGLLAKMKHHILTAQAQDNASIGFFFDELTADGSDPSQKVTATFGDYNLLIERSFVFGRPSAGSGMIICPKDNNHFLLIGWGFQVTFKHKSPKAHFTGILRFEEIDVDDANTGAMRTVRLLNGDETQSGKFAIMPSEDPDYGGFPISVTVPARTGIAMCQPYALFDE</sequence>
<keyword evidence="4" id="KW-0560">Oxidoreductase</keyword>
<gene>
    <name evidence="9" type="ORF">KCV03_g2923</name>
</gene>
<comment type="caution">
    <text evidence="9">The sequence shown here is derived from an EMBL/GenBank/DDBJ whole genome shotgun (WGS) entry which is preliminary data.</text>
</comment>
<evidence type="ECO:0000259" key="8">
    <source>
        <dbReference type="Pfam" id="PF18120"/>
    </source>
</evidence>
<evidence type="ECO:0000313" key="10">
    <source>
        <dbReference type="Proteomes" id="UP000767238"/>
    </source>
</evidence>
<evidence type="ECO:0000256" key="1">
    <source>
        <dbReference type="ARBA" id="ARBA00022630"/>
    </source>
</evidence>
<dbReference type="PANTHER" id="PTHR46720:SF3">
    <property type="entry name" value="FAD-BINDING DOMAIN-CONTAINING PROTEIN-RELATED"/>
    <property type="match status" value="1"/>
</dbReference>
<dbReference type="Pfam" id="PF01494">
    <property type="entry name" value="FAD_binding_3"/>
    <property type="match status" value="1"/>
</dbReference>
<dbReference type="GO" id="GO:0005975">
    <property type="term" value="P:carbohydrate metabolic process"/>
    <property type="evidence" value="ECO:0007669"/>
    <property type="project" value="InterPro"/>
</dbReference>
<feature type="non-terminal residue" evidence="9">
    <location>
        <position position="991"/>
    </location>
</feature>
<dbReference type="Gene3D" id="3.50.50.60">
    <property type="entry name" value="FAD/NAD(P)-binding domain"/>
    <property type="match status" value="1"/>
</dbReference>
<evidence type="ECO:0000259" key="7">
    <source>
        <dbReference type="Pfam" id="PF02449"/>
    </source>
</evidence>
<feature type="domain" description="Glycoside hydrolase family 42 N-terminal" evidence="7">
    <location>
        <begin position="471"/>
        <end position="632"/>
    </location>
</feature>
<name>A0A9P8GJS8_AURME</name>
<feature type="domain" description="DUF5597" evidence="8">
    <location>
        <begin position="821"/>
        <end position="956"/>
    </location>
</feature>
<dbReference type="InterPro" id="IPR040719">
    <property type="entry name" value="DUF5597"/>
</dbReference>
<dbReference type="GO" id="GO:0004565">
    <property type="term" value="F:beta-galactosidase activity"/>
    <property type="evidence" value="ECO:0007669"/>
    <property type="project" value="InterPro"/>
</dbReference>
<evidence type="ECO:0000256" key="5">
    <source>
        <dbReference type="ARBA" id="ARBA00023295"/>
    </source>
</evidence>
<dbReference type="Pfam" id="PF02449">
    <property type="entry name" value="Glyco_hydro_42"/>
    <property type="match status" value="1"/>
</dbReference>
<protein>
    <submittedName>
        <fullName evidence="9">Glycoside hydrolase</fullName>
    </submittedName>
</protein>
<dbReference type="Proteomes" id="UP000767238">
    <property type="component" value="Unassembled WGS sequence"/>
</dbReference>
<evidence type="ECO:0000259" key="6">
    <source>
        <dbReference type="Pfam" id="PF01494"/>
    </source>
</evidence>
<keyword evidence="1" id="KW-0285">Flavoprotein</keyword>
<dbReference type="Pfam" id="PF18120">
    <property type="entry name" value="DUF5597"/>
    <property type="match status" value="1"/>
</dbReference>
<accession>A0A9P8GJS8</accession>
<keyword evidence="2 9" id="KW-0378">Hydrolase</keyword>
<evidence type="ECO:0000256" key="2">
    <source>
        <dbReference type="ARBA" id="ARBA00022801"/>
    </source>
</evidence>
<dbReference type="InterPro" id="IPR002938">
    <property type="entry name" value="FAD-bd"/>
</dbReference>
<dbReference type="SUPFAM" id="SSF51905">
    <property type="entry name" value="FAD/NAD(P)-binding domain"/>
    <property type="match status" value="1"/>
</dbReference>
<organism evidence="9 10">
    <name type="scientific">Aureobasidium melanogenum</name>
    <name type="common">Aureobasidium pullulans var. melanogenum</name>
    <dbReference type="NCBI Taxonomy" id="46634"/>
    <lineage>
        <taxon>Eukaryota</taxon>
        <taxon>Fungi</taxon>
        <taxon>Dikarya</taxon>
        <taxon>Ascomycota</taxon>
        <taxon>Pezizomycotina</taxon>
        <taxon>Dothideomycetes</taxon>
        <taxon>Dothideomycetidae</taxon>
        <taxon>Dothideales</taxon>
        <taxon>Saccotheciaceae</taxon>
        <taxon>Aureobasidium</taxon>
    </lineage>
</organism>
<keyword evidence="5" id="KW-0326">Glycosidase</keyword>
<dbReference type="EMBL" id="JAHFYH010000014">
    <property type="protein sequence ID" value="KAH0225533.1"/>
    <property type="molecule type" value="Genomic_DNA"/>
</dbReference>
<evidence type="ECO:0000256" key="3">
    <source>
        <dbReference type="ARBA" id="ARBA00022827"/>
    </source>
</evidence>
<dbReference type="InterPro" id="IPR036188">
    <property type="entry name" value="FAD/NAD-bd_sf"/>
</dbReference>
<dbReference type="GO" id="GO:0009341">
    <property type="term" value="C:beta-galactosidase complex"/>
    <property type="evidence" value="ECO:0007669"/>
    <property type="project" value="InterPro"/>
</dbReference>
<dbReference type="GO" id="GO:0016491">
    <property type="term" value="F:oxidoreductase activity"/>
    <property type="evidence" value="ECO:0007669"/>
    <property type="project" value="UniProtKB-KW"/>
</dbReference>
<dbReference type="InterPro" id="IPR051104">
    <property type="entry name" value="FAD_monoxygenase"/>
</dbReference>
<dbReference type="GO" id="GO:0044550">
    <property type="term" value="P:secondary metabolite biosynthetic process"/>
    <property type="evidence" value="ECO:0007669"/>
    <property type="project" value="TreeGrafter"/>
</dbReference>
<keyword evidence="3" id="KW-0274">FAD</keyword>
<dbReference type="Gene3D" id="3.20.20.80">
    <property type="entry name" value="Glycosidases"/>
    <property type="match status" value="1"/>
</dbReference>
<evidence type="ECO:0000256" key="4">
    <source>
        <dbReference type="ARBA" id="ARBA00023002"/>
    </source>
</evidence>
<dbReference type="Gene3D" id="2.60.220.20">
    <property type="entry name" value="putative beta-Galactosidase from caulobacter crescentus"/>
    <property type="match status" value="1"/>
</dbReference>
<dbReference type="GO" id="GO:0071949">
    <property type="term" value="F:FAD binding"/>
    <property type="evidence" value="ECO:0007669"/>
    <property type="project" value="InterPro"/>
</dbReference>
<dbReference type="PRINTS" id="PR00420">
    <property type="entry name" value="RNGMNOXGNASE"/>
</dbReference>
<dbReference type="PANTHER" id="PTHR46720">
    <property type="entry name" value="HYDROXYLASE, PUTATIVE (AFU_ORTHOLOGUE AFUA_3G01460)-RELATED"/>
    <property type="match status" value="1"/>
</dbReference>
<evidence type="ECO:0000313" key="9">
    <source>
        <dbReference type="EMBL" id="KAH0225533.1"/>
    </source>
</evidence>
<dbReference type="InterPro" id="IPR017853">
    <property type="entry name" value="GH"/>
</dbReference>
<dbReference type="AlphaFoldDB" id="A0A9P8GJS8"/>
<proteinExistence type="predicted"/>
<dbReference type="InterPro" id="IPR013529">
    <property type="entry name" value="Glyco_hydro_42_N"/>
</dbReference>